<gene>
    <name evidence="1" type="ORF">S01H1_55632</name>
</gene>
<dbReference type="EMBL" id="BARS01036173">
    <property type="protein sequence ID" value="GAG26565.1"/>
    <property type="molecule type" value="Genomic_DNA"/>
</dbReference>
<protein>
    <recommendedName>
        <fullName evidence="2">Glycosyl transferase family 1 domain-containing protein</fullName>
    </recommendedName>
</protein>
<dbReference type="AlphaFoldDB" id="X0W7L8"/>
<evidence type="ECO:0000313" key="1">
    <source>
        <dbReference type="EMBL" id="GAG26565.1"/>
    </source>
</evidence>
<reference evidence="1" key="1">
    <citation type="journal article" date="2014" name="Front. Microbiol.">
        <title>High frequency of phylogenetically diverse reductive dehalogenase-homologous genes in deep subseafloor sedimentary metagenomes.</title>
        <authorList>
            <person name="Kawai M."/>
            <person name="Futagami T."/>
            <person name="Toyoda A."/>
            <person name="Takaki Y."/>
            <person name="Nishi S."/>
            <person name="Hori S."/>
            <person name="Arai W."/>
            <person name="Tsubouchi T."/>
            <person name="Morono Y."/>
            <person name="Uchiyama I."/>
            <person name="Ito T."/>
            <person name="Fujiyama A."/>
            <person name="Inagaki F."/>
            <person name="Takami H."/>
        </authorList>
    </citation>
    <scope>NUCLEOTIDE SEQUENCE</scope>
    <source>
        <strain evidence="1">Expedition CK06-06</strain>
    </source>
</reference>
<evidence type="ECO:0008006" key="2">
    <source>
        <dbReference type="Google" id="ProtNLM"/>
    </source>
</evidence>
<proteinExistence type="predicted"/>
<comment type="caution">
    <text evidence="1">The sequence shown here is derived from an EMBL/GenBank/DDBJ whole genome shotgun (WGS) entry which is preliminary data.</text>
</comment>
<dbReference type="Gene3D" id="3.40.50.2000">
    <property type="entry name" value="Glycogen Phosphorylase B"/>
    <property type="match status" value="1"/>
</dbReference>
<name>X0W7L8_9ZZZZ</name>
<accession>X0W7L8</accession>
<sequence length="101" mass="11976">VAVVYYKDTRVNYYRESMKLREMLALGLKVVCNDVGDLRNFTNYTYQTDTDFEAVSNMLVKVLAEGGDGREKKGREFVRQNLRWDEIGLKLYERIRQEVRQ</sequence>
<feature type="non-terminal residue" evidence="1">
    <location>
        <position position="1"/>
    </location>
</feature>
<organism evidence="1">
    <name type="scientific">marine sediment metagenome</name>
    <dbReference type="NCBI Taxonomy" id="412755"/>
    <lineage>
        <taxon>unclassified sequences</taxon>
        <taxon>metagenomes</taxon>
        <taxon>ecological metagenomes</taxon>
    </lineage>
</organism>